<proteinExistence type="predicted"/>
<dbReference type="Gene3D" id="3.10.180.10">
    <property type="entry name" value="2,3-Dihydroxybiphenyl 1,2-Dioxygenase, domain 1"/>
    <property type="match status" value="1"/>
</dbReference>
<dbReference type="Pfam" id="PF00903">
    <property type="entry name" value="Glyoxalase"/>
    <property type="match status" value="1"/>
</dbReference>
<evidence type="ECO:0000313" key="3">
    <source>
        <dbReference type="Proteomes" id="UP000482960"/>
    </source>
</evidence>
<reference evidence="2 3" key="2">
    <citation type="submission" date="2020-03" db="EMBL/GenBank/DDBJ databases">
        <authorList>
            <person name="Ichikawa N."/>
            <person name="Kimura A."/>
            <person name="Kitahashi Y."/>
            <person name="Uohara A."/>
        </authorList>
    </citation>
    <scope>NUCLEOTIDE SEQUENCE [LARGE SCALE GENOMIC DNA]</scope>
    <source>
        <strain evidence="2 3">NBRC 108638</strain>
    </source>
</reference>
<dbReference type="InterPro" id="IPR052164">
    <property type="entry name" value="Anthracycline_SecMetBiosynth"/>
</dbReference>
<dbReference type="SUPFAM" id="SSF54593">
    <property type="entry name" value="Glyoxalase/Bleomycin resistance protein/Dihydroxybiphenyl dioxygenase"/>
    <property type="match status" value="1"/>
</dbReference>
<dbReference type="InterPro" id="IPR029068">
    <property type="entry name" value="Glyas_Bleomycin-R_OHBP_Dase"/>
</dbReference>
<dbReference type="AlphaFoldDB" id="A0A6V8L5P0"/>
<name>A0A6V8L5P0_9ACTN</name>
<organism evidence="2 3">
    <name type="scientific">Phytohabitans rumicis</name>
    <dbReference type="NCBI Taxonomy" id="1076125"/>
    <lineage>
        <taxon>Bacteria</taxon>
        <taxon>Bacillati</taxon>
        <taxon>Actinomycetota</taxon>
        <taxon>Actinomycetes</taxon>
        <taxon>Micromonosporales</taxon>
        <taxon>Micromonosporaceae</taxon>
    </lineage>
</organism>
<dbReference type="PANTHER" id="PTHR33993">
    <property type="entry name" value="GLYOXALASE-RELATED"/>
    <property type="match status" value="1"/>
</dbReference>
<protein>
    <recommendedName>
        <fullName evidence="1">VOC domain-containing protein</fullName>
    </recommendedName>
</protein>
<sequence>MRDVLPYHGYVVLGPVAQIHISVRDIDRAVAFYRDVLGIPLLFQVQGQPMAFFASGDVRLYLGVPEGAEFASKCVLYFRVDDIEAEHARLVAAGVPAHGEPHLVHRDATTELWMSSFTDPDGHTLVLMHERVPAAADADSGTR</sequence>
<keyword evidence="3" id="KW-1185">Reference proteome</keyword>
<accession>A0A6V8L5P0</accession>
<reference evidence="2 3" key="1">
    <citation type="submission" date="2020-03" db="EMBL/GenBank/DDBJ databases">
        <title>Whole genome shotgun sequence of Phytohabitans rumicis NBRC 108638.</title>
        <authorList>
            <person name="Komaki H."/>
            <person name="Tamura T."/>
        </authorList>
    </citation>
    <scope>NUCLEOTIDE SEQUENCE [LARGE SCALE GENOMIC DNA]</scope>
    <source>
        <strain evidence="2 3">NBRC 108638</strain>
    </source>
</reference>
<dbReference type="PANTHER" id="PTHR33993:SF2">
    <property type="entry name" value="VOC DOMAIN-CONTAINING PROTEIN"/>
    <property type="match status" value="1"/>
</dbReference>
<feature type="domain" description="VOC" evidence="1">
    <location>
        <begin position="15"/>
        <end position="130"/>
    </location>
</feature>
<dbReference type="PROSITE" id="PS51819">
    <property type="entry name" value="VOC"/>
    <property type="match status" value="1"/>
</dbReference>
<dbReference type="EMBL" id="BLPG01000001">
    <property type="protein sequence ID" value="GFJ89436.1"/>
    <property type="molecule type" value="Genomic_DNA"/>
</dbReference>
<dbReference type="Proteomes" id="UP000482960">
    <property type="component" value="Unassembled WGS sequence"/>
</dbReference>
<dbReference type="InterPro" id="IPR004360">
    <property type="entry name" value="Glyas_Fos-R_dOase_dom"/>
</dbReference>
<evidence type="ECO:0000313" key="2">
    <source>
        <dbReference type="EMBL" id="GFJ89436.1"/>
    </source>
</evidence>
<dbReference type="InterPro" id="IPR037523">
    <property type="entry name" value="VOC_core"/>
</dbReference>
<gene>
    <name evidence="2" type="ORF">Prum_030780</name>
</gene>
<comment type="caution">
    <text evidence="2">The sequence shown here is derived from an EMBL/GenBank/DDBJ whole genome shotgun (WGS) entry which is preliminary data.</text>
</comment>
<evidence type="ECO:0000259" key="1">
    <source>
        <dbReference type="PROSITE" id="PS51819"/>
    </source>
</evidence>